<protein>
    <submittedName>
        <fullName evidence="1">Uncharacterized protein</fullName>
    </submittedName>
</protein>
<dbReference type="Proteomes" id="UP000693946">
    <property type="component" value="Linkage Group LG16"/>
</dbReference>
<reference evidence="1 2" key="1">
    <citation type="journal article" date="2021" name="Sci. Rep.">
        <title>Chromosome anchoring in Senegalese sole (Solea senegalensis) reveals sex-associated markers and genome rearrangements in flatfish.</title>
        <authorList>
            <person name="Guerrero-Cozar I."/>
            <person name="Gomez-Garrido J."/>
            <person name="Berbel C."/>
            <person name="Martinez-Blanch J.F."/>
            <person name="Alioto T."/>
            <person name="Claros M.G."/>
            <person name="Gagnaire P.A."/>
            <person name="Manchado M."/>
        </authorList>
    </citation>
    <scope>NUCLEOTIDE SEQUENCE [LARGE SCALE GENOMIC DNA]</scope>
    <source>
        <strain evidence="1">Sse05_10M</strain>
    </source>
</reference>
<sequence length="125" mass="14143">METLRPPEGLKLVGNVDSNWRSFKQQFELYLSATGMDNKPGPRKIAILLTVAGPQAMEVFNTFEFERADDKEDYGKVIEKFEAYCSPKKNIVYERTGLPSLHIHNSIERGCRTSDPCSKENPSST</sequence>
<accession>A0AAV6S0X7</accession>
<gene>
    <name evidence="1" type="ORF">JOB18_015809</name>
</gene>
<comment type="caution">
    <text evidence="1">The sequence shown here is derived from an EMBL/GenBank/DDBJ whole genome shotgun (WGS) entry which is preliminary data.</text>
</comment>
<dbReference type="AlphaFoldDB" id="A0AAV6S0X7"/>
<name>A0AAV6S0X7_SOLSE</name>
<keyword evidence="2" id="KW-1185">Reference proteome</keyword>
<dbReference type="EMBL" id="JAGKHQ010000008">
    <property type="protein sequence ID" value="KAG7510195.1"/>
    <property type="molecule type" value="Genomic_DNA"/>
</dbReference>
<proteinExistence type="predicted"/>
<evidence type="ECO:0000313" key="2">
    <source>
        <dbReference type="Proteomes" id="UP000693946"/>
    </source>
</evidence>
<evidence type="ECO:0000313" key="1">
    <source>
        <dbReference type="EMBL" id="KAG7510195.1"/>
    </source>
</evidence>
<organism evidence="1 2">
    <name type="scientific">Solea senegalensis</name>
    <name type="common">Senegalese sole</name>
    <dbReference type="NCBI Taxonomy" id="28829"/>
    <lineage>
        <taxon>Eukaryota</taxon>
        <taxon>Metazoa</taxon>
        <taxon>Chordata</taxon>
        <taxon>Craniata</taxon>
        <taxon>Vertebrata</taxon>
        <taxon>Euteleostomi</taxon>
        <taxon>Actinopterygii</taxon>
        <taxon>Neopterygii</taxon>
        <taxon>Teleostei</taxon>
        <taxon>Neoteleostei</taxon>
        <taxon>Acanthomorphata</taxon>
        <taxon>Carangaria</taxon>
        <taxon>Pleuronectiformes</taxon>
        <taxon>Pleuronectoidei</taxon>
        <taxon>Soleidae</taxon>
        <taxon>Solea</taxon>
    </lineage>
</organism>